<name>A0ABU6Q817_9FABA</name>
<reference evidence="2 3" key="1">
    <citation type="journal article" date="2023" name="Plants (Basel)">
        <title>Bridging the Gap: Combining Genomics and Transcriptomics Approaches to Understand Stylosanthes scabra, an Orphan Legume from the Brazilian Caatinga.</title>
        <authorList>
            <person name="Ferreira-Neto J.R.C."/>
            <person name="da Silva M.D."/>
            <person name="Binneck E."/>
            <person name="de Melo N.F."/>
            <person name="da Silva R.H."/>
            <person name="de Melo A.L.T.M."/>
            <person name="Pandolfi V."/>
            <person name="Bustamante F.O."/>
            <person name="Brasileiro-Vidal A.C."/>
            <person name="Benko-Iseppon A.M."/>
        </authorList>
    </citation>
    <scope>NUCLEOTIDE SEQUENCE [LARGE SCALE GENOMIC DNA]</scope>
    <source>
        <tissue evidence="2">Leaves</tissue>
    </source>
</reference>
<evidence type="ECO:0000313" key="3">
    <source>
        <dbReference type="Proteomes" id="UP001341840"/>
    </source>
</evidence>
<proteinExistence type="predicted"/>
<dbReference type="Gene3D" id="3.90.1170.50">
    <property type="entry name" value="Aldehyde oxidase/xanthine dehydrogenase, a/b hammerhead"/>
    <property type="match status" value="1"/>
</dbReference>
<dbReference type="SUPFAM" id="SSF54665">
    <property type="entry name" value="CO dehydrogenase molybdoprotein N-domain-like"/>
    <property type="match status" value="1"/>
</dbReference>
<keyword evidence="3" id="KW-1185">Reference proteome</keyword>
<dbReference type="Proteomes" id="UP001341840">
    <property type="component" value="Unassembled WGS sequence"/>
</dbReference>
<sequence length="142" mass="15802">MSSPGFVGLFLAKDVPADNKIGPVFYDEELFATEYVTCVGQCYSLITPITFFGSIPRTLRSASPRKEHFLSLIPIVYFLSRLRSIGSLFSTSVLNIGTVCGDRTLESSFETKAEPPSRRWWTPNSTITSQTETSRSLPPRRG</sequence>
<feature type="compositionally biased region" description="Polar residues" evidence="1">
    <location>
        <begin position="122"/>
        <end position="136"/>
    </location>
</feature>
<protein>
    <submittedName>
        <fullName evidence="2">Uncharacterized protein</fullName>
    </submittedName>
</protein>
<evidence type="ECO:0000313" key="2">
    <source>
        <dbReference type="EMBL" id="MED6107958.1"/>
    </source>
</evidence>
<feature type="compositionally biased region" description="Basic and acidic residues" evidence="1">
    <location>
        <begin position="108"/>
        <end position="117"/>
    </location>
</feature>
<feature type="region of interest" description="Disordered" evidence="1">
    <location>
        <begin position="108"/>
        <end position="142"/>
    </location>
</feature>
<gene>
    <name evidence="2" type="ORF">PIB30_018986</name>
</gene>
<evidence type="ECO:0000256" key="1">
    <source>
        <dbReference type="SAM" id="MobiDB-lite"/>
    </source>
</evidence>
<comment type="caution">
    <text evidence="2">The sequence shown here is derived from an EMBL/GenBank/DDBJ whole genome shotgun (WGS) entry which is preliminary data.</text>
</comment>
<accession>A0ABU6Q817</accession>
<organism evidence="2 3">
    <name type="scientific">Stylosanthes scabra</name>
    <dbReference type="NCBI Taxonomy" id="79078"/>
    <lineage>
        <taxon>Eukaryota</taxon>
        <taxon>Viridiplantae</taxon>
        <taxon>Streptophyta</taxon>
        <taxon>Embryophyta</taxon>
        <taxon>Tracheophyta</taxon>
        <taxon>Spermatophyta</taxon>
        <taxon>Magnoliopsida</taxon>
        <taxon>eudicotyledons</taxon>
        <taxon>Gunneridae</taxon>
        <taxon>Pentapetalae</taxon>
        <taxon>rosids</taxon>
        <taxon>fabids</taxon>
        <taxon>Fabales</taxon>
        <taxon>Fabaceae</taxon>
        <taxon>Papilionoideae</taxon>
        <taxon>50 kb inversion clade</taxon>
        <taxon>dalbergioids sensu lato</taxon>
        <taxon>Dalbergieae</taxon>
        <taxon>Pterocarpus clade</taxon>
        <taxon>Stylosanthes</taxon>
    </lineage>
</organism>
<dbReference type="EMBL" id="JASCZI010000058">
    <property type="protein sequence ID" value="MED6107958.1"/>
    <property type="molecule type" value="Genomic_DNA"/>
</dbReference>
<dbReference type="InterPro" id="IPR036856">
    <property type="entry name" value="Ald_Oxase/Xan_DH_a/b_sf"/>
</dbReference>